<evidence type="ECO:0000256" key="6">
    <source>
        <dbReference type="ARBA" id="ARBA00079393"/>
    </source>
</evidence>
<feature type="domain" description="Pus10 N-terminal eukaryotes" evidence="8">
    <location>
        <begin position="113"/>
        <end position="292"/>
    </location>
</feature>
<dbReference type="FunFam" id="3.30.70.2510:FF:000001">
    <property type="entry name" value="tRNA pseudouridine synthase Pus10"/>
    <property type="match status" value="1"/>
</dbReference>
<evidence type="ECO:0000313" key="10">
    <source>
        <dbReference type="EMBL" id="KAK7068269.1"/>
    </source>
</evidence>
<dbReference type="PANTHER" id="PTHR21568">
    <property type="entry name" value="TRNA PSEUDOURIDINE SYNTHASE PUS10"/>
    <property type="match status" value="1"/>
</dbReference>
<name>A0AAN8WXK1_HALRR</name>
<evidence type="ECO:0000256" key="1">
    <source>
        <dbReference type="ARBA" id="ARBA00009652"/>
    </source>
</evidence>
<dbReference type="InterPro" id="IPR039894">
    <property type="entry name" value="Pus10-like"/>
</dbReference>
<comment type="caution">
    <text evidence="10">The sequence shown here is derived from an EMBL/GenBank/DDBJ whole genome shotgun (WGS) entry which is preliminary data.</text>
</comment>
<dbReference type="InterPro" id="IPR048741">
    <property type="entry name" value="Pus10-like_C"/>
</dbReference>
<evidence type="ECO:0000256" key="4">
    <source>
        <dbReference type="ARBA" id="ARBA00023235"/>
    </source>
</evidence>
<reference evidence="10 11" key="1">
    <citation type="submission" date="2023-11" db="EMBL/GenBank/DDBJ databases">
        <title>Halocaridina rubra genome assembly.</title>
        <authorList>
            <person name="Smith C."/>
        </authorList>
    </citation>
    <scope>NUCLEOTIDE SEQUENCE [LARGE SCALE GENOMIC DNA]</scope>
    <source>
        <strain evidence="10">EP-1</strain>
        <tissue evidence="10">Whole</tissue>
    </source>
</reference>
<dbReference type="Gene3D" id="3.30.70.3190">
    <property type="match status" value="1"/>
</dbReference>
<keyword evidence="4 10" id="KW-0413">Isomerase</keyword>
<proteinExistence type="inferred from homology"/>
<dbReference type="InterPro" id="IPR020103">
    <property type="entry name" value="PsdUridine_synth_cat_dom_sf"/>
</dbReference>
<dbReference type="GO" id="GO:0003723">
    <property type="term" value="F:RNA binding"/>
    <property type="evidence" value="ECO:0007669"/>
    <property type="project" value="InterPro"/>
</dbReference>
<dbReference type="Proteomes" id="UP001381693">
    <property type="component" value="Unassembled WGS sequence"/>
</dbReference>
<sequence length="540" mass="60712">MSGRDVAKYLADIGCCKRCILIYLGERSDVLYGSLQSLDGAIEQAVLSLDNQQLTSTIEDKINSNTSSECDSQNKSAEEENFVVPEYEEENCIGSTNGHAEHVSKKQKLSAVCITCIGLFQLCNASTVIKQISDAMAIGNPDTDSFALGFALPVSLTLRVHRVWVLVMQAFPWMPDKGRKDHIGTLKDAWKNLVGPQLEKLLDKTFVQAQNVDFIMNVCTSYVNDTDDCKILDTLCGNLFHDRRKQPKKFAAGVYSKQAVDAAIKKLSDREFLRACPAPPPMPAELIAITELKWQRDALFMAGRYNKYSRELPQTPWIVEGERKMGSSVQELFCEILNKTIRAEDYRFSSSGREDVDVRCLGNGRPFVVEFINPCCTKLSQEEVKELQKSVNVSSNLIQLRDLQIVDKKDVWNLKEGEEEKTKAYCALCVVRTGYDPALLSQLSEMKELIIQQQTPLRVLHRRALMTRPKVIHEMSASPVNNFLFKLHLTTQAGTYIKEFVHGDLGRTQPNMGNILGLDVDIIALDVENVSLDWPPRYGD</sequence>
<feature type="domain" description="Pus10-like C-terminal" evidence="9">
    <location>
        <begin position="300"/>
        <end position="530"/>
    </location>
</feature>
<evidence type="ECO:0000259" key="9">
    <source>
        <dbReference type="Pfam" id="PF21238"/>
    </source>
</evidence>
<accession>A0AAN8WXK1</accession>
<evidence type="ECO:0000256" key="5">
    <source>
        <dbReference type="ARBA" id="ARBA00075270"/>
    </source>
</evidence>
<dbReference type="Pfam" id="PF21237">
    <property type="entry name" value="Pus10_N_euk"/>
    <property type="match status" value="1"/>
</dbReference>
<dbReference type="GO" id="GO:0160148">
    <property type="term" value="F:tRNA pseudouridine(55) synthase activity"/>
    <property type="evidence" value="ECO:0007669"/>
    <property type="project" value="UniProtKB-EC"/>
</dbReference>
<organism evidence="10 11">
    <name type="scientific">Halocaridina rubra</name>
    <name type="common">Hawaiian red shrimp</name>
    <dbReference type="NCBI Taxonomy" id="373956"/>
    <lineage>
        <taxon>Eukaryota</taxon>
        <taxon>Metazoa</taxon>
        <taxon>Ecdysozoa</taxon>
        <taxon>Arthropoda</taxon>
        <taxon>Crustacea</taxon>
        <taxon>Multicrustacea</taxon>
        <taxon>Malacostraca</taxon>
        <taxon>Eumalacostraca</taxon>
        <taxon>Eucarida</taxon>
        <taxon>Decapoda</taxon>
        <taxon>Pleocyemata</taxon>
        <taxon>Caridea</taxon>
        <taxon>Atyoidea</taxon>
        <taxon>Atyidae</taxon>
        <taxon>Halocaridina</taxon>
    </lineage>
</organism>
<evidence type="ECO:0000256" key="2">
    <source>
        <dbReference type="ARBA" id="ARBA00012787"/>
    </source>
</evidence>
<evidence type="ECO:0000256" key="3">
    <source>
        <dbReference type="ARBA" id="ARBA00022694"/>
    </source>
</evidence>
<comment type="similarity">
    <text evidence="1">Belongs to the pseudouridine synthase Pus10 family.</text>
</comment>
<evidence type="ECO:0000256" key="7">
    <source>
        <dbReference type="ARBA" id="ARBA00083669"/>
    </source>
</evidence>
<dbReference type="Gene3D" id="3.30.70.2510">
    <property type="match status" value="1"/>
</dbReference>
<dbReference type="GO" id="GO:0031119">
    <property type="term" value="P:tRNA pseudouridine synthesis"/>
    <property type="evidence" value="ECO:0007669"/>
    <property type="project" value="TreeGrafter"/>
</dbReference>
<evidence type="ECO:0000313" key="11">
    <source>
        <dbReference type="Proteomes" id="UP001381693"/>
    </source>
</evidence>
<gene>
    <name evidence="10" type="primary">PUS10</name>
    <name evidence="10" type="ORF">SK128_013038</name>
</gene>
<dbReference type="EC" id="5.4.99.25" evidence="2"/>
<protein>
    <recommendedName>
        <fullName evidence="2">tRNA pseudouridine(55) synthase</fullName>
        <ecNumber evidence="2">5.4.99.25</ecNumber>
    </recommendedName>
    <alternativeName>
        <fullName evidence="7">tRNA pseudouridine 55 synthase</fullName>
    </alternativeName>
    <alternativeName>
        <fullName evidence="5">tRNA pseudouridylate synthase</fullName>
    </alternativeName>
    <alternativeName>
        <fullName evidence="6">tRNA-uridine isomerase</fullName>
    </alternativeName>
</protein>
<evidence type="ECO:0000259" key="8">
    <source>
        <dbReference type="Pfam" id="PF21237"/>
    </source>
</evidence>
<dbReference type="InterPro" id="IPR048742">
    <property type="entry name" value="Pus10_N_euk"/>
</dbReference>
<dbReference type="SUPFAM" id="SSF55120">
    <property type="entry name" value="Pseudouridine synthase"/>
    <property type="match status" value="1"/>
</dbReference>
<dbReference type="Pfam" id="PF21238">
    <property type="entry name" value="Pus10_C"/>
    <property type="match status" value="1"/>
</dbReference>
<keyword evidence="11" id="KW-1185">Reference proteome</keyword>
<dbReference type="EMBL" id="JAXCGZ010017338">
    <property type="protein sequence ID" value="KAK7068269.1"/>
    <property type="molecule type" value="Genomic_DNA"/>
</dbReference>
<keyword evidence="3" id="KW-0819">tRNA processing</keyword>
<dbReference type="FunFam" id="3.30.70.3190:FF:000001">
    <property type="entry name" value="tRNA pseudouridine synthase Pus10"/>
    <property type="match status" value="1"/>
</dbReference>
<dbReference type="PANTHER" id="PTHR21568:SF0">
    <property type="entry name" value="TRNA PSEUDOURIDINE SYNTHASE PUS10"/>
    <property type="match status" value="1"/>
</dbReference>
<dbReference type="AlphaFoldDB" id="A0AAN8WXK1"/>